<feature type="region of interest" description="Disordered" evidence="1">
    <location>
        <begin position="46"/>
        <end position="79"/>
    </location>
</feature>
<dbReference type="EMBL" id="JAHRHJ020000008">
    <property type="protein sequence ID" value="KAH9303714.1"/>
    <property type="molecule type" value="Genomic_DNA"/>
</dbReference>
<feature type="compositionally biased region" description="Acidic residues" evidence="1">
    <location>
        <begin position="49"/>
        <end position="58"/>
    </location>
</feature>
<feature type="region of interest" description="Disordered" evidence="1">
    <location>
        <begin position="1"/>
        <end position="22"/>
    </location>
</feature>
<evidence type="ECO:0000256" key="1">
    <source>
        <dbReference type="SAM" id="MobiDB-lite"/>
    </source>
</evidence>
<dbReference type="Proteomes" id="UP000824469">
    <property type="component" value="Unassembled WGS sequence"/>
</dbReference>
<dbReference type="AlphaFoldDB" id="A0AA38FEX7"/>
<name>A0AA38FEX7_TAXCH</name>
<reference evidence="2 3" key="1">
    <citation type="journal article" date="2021" name="Nat. Plants">
        <title>The Taxus genome provides insights into paclitaxel biosynthesis.</title>
        <authorList>
            <person name="Xiong X."/>
            <person name="Gou J."/>
            <person name="Liao Q."/>
            <person name="Li Y."/>
            <person name="Zhou Q."/>
            <person name="Bi G."/>
            <person name="Li C."/>
            <person name="Du R."/>
            <person name="Wang X."/>
            <person name="Sun T."/>
            <person name="Guo L."/>
            <person name="Liang H."/>
            <person name="Lu P."/>
            <person name="Wu Y."/>
            <person name="Zhang Z."/>
            <person name="Ro D.K."/>
            <person name="Shang Y."/>
            <person name="Huang S."/>
            <person name="Yan J."/>
        </authorList>
    </citation>
    <scope>NUCLEOTIDE SEQUENCE [LARGE SCALE GENOMIC DNA]</scope>
    <source>
        <strain evidence="2">Ta-2019</strain>
    </source>
</reference>
<feature type="non-terminal residue" evidence="2">
    <location>
        <position position="79"/>
    </location>
</feature>
<gene>
    <name evidence="2" type="ORF">KI387_008118</name>
</gene>
<evidence type="ECO:0000313" key="3">
    <source>
        <dbReference type="Proteomes" id="UP000824469"/>
    </source>
</evidence>
<keyword evidence="3" id="KW-1185">Reference proteome</keyword>
<protein>
    <submittedName>
        <fullName evidence="2">Uncharacterized protein</fullName>
    </submittedName>
</protein>
<comment type="caution">
    <text evidence="2">The sequence shown here is derived from an EMBL/GenBank/DDBJ whole genome shotgun (WGS) entry which is preliminary data.</text>
</comment>
<feature type="non-terminal residue" evidence="2">
    <location>
        <position position="1"/>
    </location>
</feature>
<proteinExistence type="predicted"/>
<organism evidence="2 3">
    <name type="scientific">Taxus chinensis</name>
    <name type="common">Chinese yew</name>
    <name type="synonym">Taxus wallichiana var. chinensis</name>
    <dbReference type="NCBI Taxonomy" id="29808"/>
    <lineage>
        <taxon>Eukaryota</taxon>
        <taxon>Viridiplantae</taxon>
        <taxon>Streptophyta</taxon>
        <taxon>Embryophyta</taxon>
        <taxon>Tracheophyta</taxon>
        <taxon>Spermatophyta</taxon>
        <taxon>Pinopsida</taxon>
        <taxon>Pinidae</taxon>
        <taxon>Conifers II</taxon>
        <taxon>Cupressales</taxon>
        <taxon>Taxaceae</taxon>
        <taxon>Taxus</taxon>
    </lineage>
</organism>
<sequence length="79" mass="8656">KMVRTRENATNNLPPGGEVATTQKLDEILTTLLDMRDHLAILEQKVMGNDEEEEDVNNDDQPPPVDNTNGGNPGVDNSN</sequence>
<accession>A0AA38FEX7</accession>
<evidence type="ECO:0000313" key="2">
    <source>
        <dbReference type="EMBL" id="KAH9303714.1"/>
    </source>
</evidence>